<dbReference type="GO" id="GO:0051782">
    <property type="term" value="P:negative regulation of cell division"/>
    <property type="evidence" value="ECO:0007669"/>
    <property type="project" value="TreeGrafter"/>
</dbReference>
<evidence type="ECO:0000259" key="1">
    <source>
        <dbReference type="Pfam" id="PF13614"/>
    </source>
</evidence>
<protein>
    <recommendedName>
        <fullName evidence="1">AAA domain-containing protein</fullName>
    </recommendedName>
</protein>
<dbReference type="GO" id="GO:0005524">
    <property type="term" value="F:ATP binding"/>
    <property type="evidence" value="ECO:0007669"/>
    <property type="project" value="TreeGrafter"/>
</dbReference>
<evidence type="ECO:0000313" key="2">
    <source>
        <dbReference type="EMBL" id="QDX91003.1"/>
    </source>
</evidence>
<dbReference type="Proteomes" id="UP000319432">
    <property type="component" value="Plasmid p1821L01"/>
</dbReference>
<name>A0A518V1Y8_BRELA</name>
<dbReference type="GO" id="GO:0005829">
    <property type="term" value="C:cytosol"/>
    <property type="evidence" value="ECO:0007669"/>
    <property type="project" value="TreeGrafter"/>
</dbReference>
<geneLocation type="plasmid" evidence="2 3">
    <name>p1821L01</name>
</geneLocation>
<sequence>MKRRDNQMLVTSNQQVLSTVPIKLENAKIVSPETLFGELAELDISVTVVYILYPEHEHLMPYLKNVKVYALGKNLNNMEEFRSAIRSGAEDYLDRRGYLLERNPGVDPISNSREENETIRLQPKNKKLLEGGMPQHDSVQNNERSVIQVKTIDASEESKIQSNITDTINYARLEELHIKPTGGRQVIAVTSSKGGIGKTTVSMSIAQLLHETNKGRTIIVDAMCPHGNVLTRMGFKAEINFKSWESYMKSGVQLTDKQILQKLVIKHPDGIYVLPCIPFGYECSVELMNYILTSLARVFDFVVIDIGVERHELLSAVMTIANKTLLVVDYDIATLKDSRDYINSWQLRQLDLDKLHVIVNMEPIKKERNVINRKKCKETLSDLRIIGYLPEVNGMRAIHNKGKLMVQEDTNNPFSQEMVKIMGEIIPDYKLDNKKKGLWEIFFGKR</sequence>
<dbReference type="GO" id="GO:0009898">
    <property type="term" value="C:cytoplasmic side of plasma membrane"/>
    <property type="evidence" value="ECO:0007669"/>
    <property type="project" value="TreeGrafter"/>
</dbReference>
<reference evidence="2 3" key="1">
    <citation type="submission" date="2018-11" db="EMBL/GenBank/DDBJ databases">
        <title>Phylogenetic determinants of toxin gene distribution in genomes of Brevibacillus laterosporus.</title>
        <authorList>
            <person name="Glare T.R."/>
            <person name="Durrant A."/>
            <person name="Berry C."/>
            <person name="Palma L."/>
            <person name="Ormskirk M."/>
            <person name="Cox M.O."/>
        </authorList>
    </citation>
    <scope>NUCLEOTIDE SEQUENCE [LARGE SCALE GENOMIC DNA]</scope>
    <source>
        <strain evidence="2 3">1821L</strain>
        <plasmid evidence="2 3">p1821L01</plasmid>
    </source>
</reference>
<dbReference type="InterPro" id="IPR025669">
    <property type="entry name" value="AAA_dom"/>
</dbReference>
<dbReference type="AlphaFoldDB" id="A0A518V1Y8"/>
<gene>
    <name evidence="2" type="ORF">EEL30_00600</name>
</gene>
<dbReference type="EMBL" id="CP033461">
    <property type="protein sequence ID" value="QDX91003.1"/>
    <property type="molecule type" value="Genomic_DNA"/>
</dbReference>
<feature type="domain" description="AAA" evidence="1">
    <location>
        <begin position="185"/>
        <end position="334"/>
    </location>
</feature>
<dbReference type="InterPro" id="IPR050625">
    <property type="entry name" value="ParA/MinD_ATPase"/>
</dbReference>
<dbReference type="InterPro" id="IPR027417">
    <property type="entry name" value="P-loop_NTPase"/>
</dbReference>
<accession>A0A518V1Y8</accession>
<dbReference type="OrthoDB" id="2465037at2"/>
<evidence type="ECO:0000313" key="3">
    <source>
        <dbReference type="Proteomes" id="UP000319432"/>
    </source>
</evidence>
<dbReference type="GO" id="GO:0016887">
    <property type="term" value="F:ATP hydrolysis activity"/>
    <property type="evidence" value="ECO:0007669"/>
    <property type="project" value="TreeGrafter"/>
</dbReference>
<dbReference type="SUPFAM" id="SSF52540">
    <property type="entry name" value="P-loop containing nucleoside triphosphate hydrolases"/>
    <property type="match status" value="1"/>
</dbReference>
<dbReference type="PANTHER" id="PTHR43384">
    <property type="entry name" value="SEPTUM SITE-DETERMINING PROTEIN MIND HOMOLOG, CHLOROPLASTIC-RELATED"/>
    <property type="match status" value="1"/>
</dbReference>
<proteinExistence type="predicted"/>
<keyword evidence="3" id="KW-1185">Reference proteome</keyword>
<dbReference type="Pfam" id="PF13614">
    <property type="entry name" value="AAA_31"/>
    <property type="match status" value="1"/>
</dbReference>
<organism evidence="2 3">
    <name type="scientific">Brevibacillus laterosporus</name>
    <name type="common">Bacillus laterosporus</name>
    <dbReference type="NCBI Taxonomy" id="1465"/>
    <lineage>
        <taxon>Bacteria</taxon>
        <taxon>Bacillati</taxon>
        <taxon>Bacillota</taxon>
        <taxon>Bacilli</taxon>
        <taxon>Bacillales</taxon>
        <taxon>Paenibacillaceae</taxon>
        <taxon>Brevibacillus</taxon>
    </lineage>
</organism>
<dbReference type="PANTHER" id="PTHR43384:SF13">
    <property type="entry name" value="SLR0110 PROTEIN"/>
    <property type="match status" value="1"/>
</dbReference>
<keyword evidence="2" id="KW-0614">Plasmid</keyword>
<dbReference type="Gene3D" id="3.40.50.300">
    <property type="entry name" value="P-loop containing nucleotide triphosphate hydrolases"/>
    <property type="match status" value="1"/>
</dbReference>